<protein>
    <submittedName>
        <fullName evidence="1">Uncharacterized protein</fullName>
    </submittedName>
</protein>
<comment type="caution">
    <text evidence="1">The sequence shown here is derived from an EMBL/GenBank/DDBJ whole genome shotgun (WGS) entry which is preliminary data.</text>
</comment>
<accession>A0ACC0YV23</accession>
<organism evidence="1 2">
    <name type="scientific">Pistacia integerrima</name>
    <dbReference type="NCBI Taxonomy" id="434235"/>
    <lineage>
        <taxon>Eukaryota</taxon>
        <taxon>Viridiplantae</taxon>
        <taxon>Streptophyta</taxon>
        <taxon>Embryophyta</taxon>
        <taxon>Tracheophyta</taxon>
        <taxon>Spermatophyta</taxon>
        <taxon>Magnoliopsida</taxon>
        <taxon>eudicotyledons</taxon>
        <taxon>Gunneridae</taxon>
        <taxon>Pentapetalae</taxon>
        <taxon>rosids</taxon>
        <taxon>malvids</taxon>
        <taxon>Sapindales</taxon>
        <taxon>Anacardiaceae</taxon>
        <taxon>Pistacia</taxon>
    </lineage>
</organism>
<proteinExistence type="predicted"/>
<evidence type="ECO:0000313" key="1">
    <source>
        <dbReference type="EMBL" id="KAJ0041358.1"/>
    </source>
</evidence>
<name>A0ACC0YV23_9ROSI</name>
<gene>
    <name evidence="1" type="ORF">Pint_27561</name>
</gene>
<evidence type="ECO:0000313" key="2">
    <source>
        <dbReference type="Proteomes" id="UP001163603"/>
    </source>
</evidence>
<reference evidence="2" key="1">
    <citation type="journal article" date="2023" name="G3 (Bethesda)">
        <title>Genome assembly and association tests identify interacting loci associated with vigor, precocity, and sex in interspecific pistachio rootstocks.</title>
        <authorList>
            <person name="Palmer W."/>
            <person name="Jacygrad E."/>
            <person name="Sagayaradj S."/>
            <person name="Cavanaugh K."/>
            <person name="Han R."/>
            <person name="Bertier L."/>
            <person name="Beede B."/>
            <person name="Kafkas S."/>
            <person name="Golino D."/>
            <person name="Preece J."/>
            <person name="Michelmore R."/>
        </authorList>
    </citation>
    <scope>NUCLEOTIDE SEQUENCE [LARGE SCALE GENOMIC DNA]</scope>
</reference>
<keyword evidence="2" id="KW-1185">Reference proteome</keyword>
<sequence length="55" mass="6515">MQKRSGKKTSKKSKSKLEKARCRKEEVDKKPSKSQNPRQDAEKKKWKESLQKVKI</sequence>
<dbReference type="Proteomes" id="UP001163603">
    <property type="component" value="Chromosome 5"/>
</dbReference>
<dbReference type="EMBL" id="CM047740">
    <property type="protein sequence ID" value="KAJ0041358.1"/>
    <property type="molecule type" value="Genomic_DNA"/>
</dbReference>